<reference evidence="2" key="1">
    <citation type="submission" date="2019-11" db="UniProtKB">
        <authorList>
            <consortium name="WormBaseParasite"/>
        </authorList>
    </citation>
    <scope>IDENTIFICATION</scope>
</reference>
<keyword evidence="1" id="KW-0472">Membrane</keyword>
<sequence>MRAPLDPLQVHQTSGSKLKSGMQLHFGHGISWLIIALFAVTISWIYALNVRQTMQLTEPRSAQLLGVTVIMRFIFIAYHAGLKRDRYVRLIIGNGSSKNMGIEQPYPGPWILLFLSCFK</sequence>
<protein>
    <submittedName>
        <fullName evidence="2">Late endosomal/lysosomal adaptor and MAPK and MTOR activator 1</fullName>
    </submittedName>
</protein>
<dbReference type="WBParaSite" id="MCU_001242-RB">
    <property type="protein sequence ID" value="MCU_001242-RB"/>
    <property type="gene ID" value="MCU_001242"/>
</dbReference>
<proteinExistence type="predicted"/>
<evidence type="ECO:0000256" key="1">
    <source>
        <dbReference type="SAM" id="Phobius"/>
    </source>
</evidence>
<dbReference type="AlphaFoldDB" id="A0A5K3EM22"/>
<keyword evidence="1" id="KW-0812">Transmembrane</keyword>
<organism evidence="2">
    <name type="scientific">Mesocestoides corti</name>
    <name type="common">Flatworm</name>
    <dbReference type="NCBI Taxonomy" id="53468"/>
    <lineage>
        <taxon>Eukaryota</taxon>
        <taxon>Metazoa</taxon>
        <taxon>Spiralia</taxon>
        <taxon>Lophotrochozoa</taxon>
        <taxon>Platyhelminthes</taxon>
        <taxon>Cestoda</taxon>
        <taxon>Eucestoda</taxon>
        <taxon>Cyclophyllidea</taxon>
        <taxon>Mesocestoididae</taxon>
        <taxon>Mesocestoides</taxon>
    </lineage>
</organism>
<feature type="transmembrane region" description="Helical" evidence="1">
    <location>
        <begin position="30"/>
        <end position="50"/>
    </location>
</feature>
<feature type="transmembrane region" description="Helical" evidence="1">
    <location>
        <begin position="62"/>
        <end position="80"/>
    </location>
</feature>
<evidence type="ECO:0000313" key="2">
    <source>
        <dbReference type="WBParaSite" id="MCU_001242-RB"/>
    </source>
</evidence>
<name>A0A5K3EM22_MESCO</name>
<accession>A0A5K3EM22</accession>
<keyword evidence="1" id="KW-1133">Transmembrane helix</keyword>